<evidence type="ECO:0000313" key="3">
    <source>
        <dbReference type="Proteomes" id="UP000666240"/>
    </source>
</evidence>
<gene>
    <name evidence="2" type="ORF">J5Y06_14655</name>
</gene>
<sequence>MNGIVTHNRGQGAQAFEAAYSAARALRTAAIDDHRREKRRPKDRKRRVMPEGLTAAEEHAWRQKEALRIENASFFAEDSRFQAGLIRERLEDGFRMRSGRVVCGRWREGVHEKGLRSNSLGLPGKMFVAACRRGGNLRMSWDKANLGYESRSKLLSLDAPYYEANKEFLGFWRIDVDGTWPDIYAFRDDVYQLVGSRIPFAPHLVAGDELPDGRFVKPHLIFFLPYGQAVWNKPEDPRCNMRTVKFFEAVYYGIVDALESLGADPGAPATTQRGKSPLSPMFESFSMNDREFMSLSEWAEWVDTSLNREALVRQHAAEHAGTEVKTSNELFTAVQREAYGLLRKWYFESDLRIRGRTEGGLADELHEALEPVAQEIAAGLGGSLSEKQVTLLVSKVASYAAGAFDPARLEKKDVVRKTLLHVVDGIGSVRERQQVAAAYASKERSDKTLARLVGAWDTLAVEASEVSKSALAREAGVSRPTVYARWADLQSVLEGRKGCKVRCIDKKPVATPAGTILVRATVQNPAPELNGPAGRLHAPAVSCLTSARLPESESFTKADASAVERIATPGTAAFLRNGRAPSSCAEIVLPPSACLPGAGAADMDPPWQDSCEDEDADERDELSEQERFLSSDFDGAPPWDGHDVDPWIDAPSVGGGWLQ</sequence>
<proteinExistence type="predicted"/>
<dbReference type="EMBL" id="JAGIYY010000004">
    <property type="protein sequence ID" value="MBP0439896.1"/>
    <property type="molecule type" value="Genomic_DNA"/>
</dbReference>
<dbReference type="Proteomes" id="UP000666240">
    <property type="component" value="Unassembled WGS sequence"/>
</dbReference>
<keyword evidence="3" id="KW-1185">Reference proteome</keyword>
<reference evidence="2" key="1">
    <citation type="submission" date="2021-03" db="EMBL/GenBank/DDBJ databases">
        <title>Genome sequencing and assembly of Tianweitania sediminis.</title>
        <authorList>
            <person name="Chhetri G."/>
        </authorList>
    </citation>
    <scope>NUCLEOTIDE SEQUENCE</scope>
    <source>
        <strain evidence="2">Z8</strain>
    </source>
</reference>
<feature type="region of interest" description="Disordered" evidence="1">
    <location>
        <begin position="597"/>
        <end position="659"/>
    </location>
</feature>
<name>A0A8J7RMK7_9HYPH</name>
<organism evidence="2 3">
    <name type="scientific">Tianweitania sediminis</name>
    <dbReference type="NCBI Taxonomy" id="1502156"/>
    <lineage>
        <taxon>Bacteria</taxon>
        <taxon>Pseudomonadati</taxon>
        <taxon>Pseudomonadota</taxon>
        <taxon>Alphaproteobacteria</taxon>
        <taxon>Hyphomicrobiales</taxon>
        <taxon>Phyllobacteriaceae</taxon>
        <taxon>Tianweitania</taxon>
    </lineage>
</organism>
<dbReference type="AlphaFoldDB" id="A0A8J7RMK7"/>
<dbReference type="RefSeq" id="WP_209335914.1">
    <property type="nucleotide sequence ID" value="NZ_JAGIYY010000004.1"/>
</dbReference>
<protein>
    <submittedName>
        <fullName evidence="2">Uncharacterized protein</fullName>
    </submittedName>
</protein>
<comment type="caution">
    <text evidence="2">The sequence shown here is derived from an EMBL/GenBank/DDBJ whole genome shotgun (WGS) entry which is preliminary data.</text>
</comment>
<feature type="compositionally biased region" description="Acidic residues" evidence="1">
    <location>
        <begin position="610"/>
        <end position="621"/>
    </location>
</feature>
<accession>A0A8J7RMK7</accession>
<evidence type="ECO:0000313" key="2">
    <source>
        <dbReference type="EMBL" id="MBP0439896.1"/>
    </source>
</evidence>
<evidence type="ECO:0000256" key="1">
    <source>
        <dbReference type="SAM" id="MobiDB-lite"/>
    </source>
</evidence>